<comment type="caution">
    <text evidence="8">The sequence shown here is derived from an EMBL/GenBank/DDBJ whole genome shotgun (WGS) entry which is preliminary data.</text>
</comment>
<comment type="similarity">
    <text evidence="5">Belongs to the YicC/YloC family.</text>
</comment>
<evidence type="ECO:0000313" key="9">
    <source>
        <dbReference type="Proteomes" id="UP001139365"/>
    </source>
</evidence>
<dbReference type="Pfam" id="PF08340">
    <property type="entry name" value="YicC-like_C"/>
    <property type="match status" value="1"/>
</dbReference>
<gene>
    <name evidence="8" type="ORF">MR241_05750</name>
</gene>
<feature type="domain" description="Endoribonuclease YicC-like N-terminal" evidence="6">
    <location>
        <begin position="3"/>
        <end position="157"/>
    </location>
</feature>
<dbReference type="PANTHER" id="PTHR30636">
    <property type="entry name" value="UPF0701 PROTEIN YICC"/>
    <property type="match status" value="1"/>
</dbReference>
<accession>A0AAE3FG68</accession>
<dbReference type="Pfam" id="PF03755">
    <property type="entry name" value="YicC-like_N"/>
    <property type="match status" value="1"/>
</dbReference>
<evidence type="ECO:0000259" key="7">
    <source>
        <dbReference type="Pfam" id="PF08340"/>
    </source>
</evidence>
<proteinExistence type="inferred from homology"/>
<dbReference type="Proteomes" id="UP001139365">
    <property type="component" value="Unassembled WGS sequence"/>
</dbReference>
<protein>
    <submittedName>
        <fullName evidence="8">YicC family protein</fullName>
    </submittedName>
</protein>
<comment type="cofactor">
    <cofactor evidence="1">
        <name>a divalent metal cation</name>
        <dbReference type="ChEBI" id="CHEBI:60240"/>
    </cofactor>
</comment>
<dbReference type="GO" id="GO:0004521">
    <property type="term" value="F:RNA endonuclease activity"/>
    <property type="evidence" value="ECO:0007669"/>
    <property type="project" value="InterPro"/>
</dbReference>
<dbReference type="EMBL" id="JALEMU010000092">
    <property type="protein sequence ID" value="MCI5755781.1"/>
    <property type="molecule type" value="Genomic_DNA"/>
</dbReference>
<organism evidence="8 9">
    <name type="scientific">Candidatus Colimorpha enterica</name>
    <dbReference type="NCBI Taxonomy" id="3083063"/>
    <lineage>
        <taxon>Bacteria</taxon>
        <taxon>Pseudomonadati</taxon>
        <taxon>Bacteroidota</taxon>
        <taxon>Bacteroidia</taxon>
        <taxon>Bacteroidales</taxon>
        <taxon>Candidatus Colimorpha</taxon>
    </lineage>
</organism>
<reference evidence="8 9" key="1">
    <citation type="submission" date="2022-03" db="EMBL/GenBank/DDBJ databases">
        <title>Metagenome-assembled genomes from swine fecal metagenomes.</title>
        <authorList>
            <person name="Holman D.B."/>
            <person name="Kommadath A."/>
        </authorList>
    </citation>
    <scope>NUCLEOTIDE SEQUENCE [LARGE SCALE GENOMIC DNA]</scope>
    <source>
        <strain evidence="8">SUG147</strain>
    </source>
</reference>
<evidence type="ECO:0000256" key="1">
    <source>
        <dbReference type="ARBA" id="ARBA00001968"/>
    </source>
</evidence>
<keyword evidence="2" id="KW-0540">Nuclease</keyword>
<evidence type="ECO:0000256" key="2">
    <source>
        <dbReference type="ARBA" id="ARBA00022722"/>
    </source>
</evidence>
<sequence>MPKSMTAFGRATGSAGGKNYTVEIKSVNNRYLDCSVRLPRAYGFLEEKILGFIKGSGITRGKLDVYVGIEVTGSEGATVELDSAYAEAYVKALRKLRDISGLTDDISVMTVAQNRDLFIVKKPEEDAERDWAELLPVLSEAVSQYNSAREREGNNLRADLLAKKDEIAAIAEKIAELSEANTRNYREKLIARLKQTLDGLDIEFDGSRILTECAIFADRTAVDEELVRLKSHFDAFDAAMNSSEPVGRRLDFLLQEMNREVNTTGSKSNDAEIAALVVDAKCALEKIREQIQNLE</sequence>
<name>A0AAE3FG68_9BACT</name>
<evidence type="ECO:0000259" key="6">
    <source>
        <dbReference type="Pfam" id="PF03755"/>
    </source>
</evidence>
<dbReference type="NCBIfam" id="TIGR00255">
    <property type="entry name" value="YicC/YloC family endoribonuclease"/>
    <property type="match status" value="1"/>
</dbReference>
<dbReference type="InterPro" id="IPR013551">
    <property type="entry name" value="YicC-like_C"/>
</dbReference>
<evidence type="ECO:0000256" key="3">
    <source>
        <dbReference type="ARBA" id="ARBA00022759"/>
    </source>
</evidence>
<keyword evidence="3" id="KW-0255">Endonuclease</keyword>
<evidence type="ECO:0000313" key="8">
    <source>
        <dbReference type="EMBL" id="MCI5755781.1"/>
    </source>
</evidence>
<evidence type="ECO:0000256" key="5">
    <source>
        <dbReference type="ARBA" id="ARBA00035648"/>
    </source>
</evidence>
<keyword evidence="4" id="KW-0378">Hydrolase</keyword>
<dbReference type="GO" id="GO:0016787">
    <property type="term" value="F:hydrolase activity"/>
    <property type="evidence" value="ECO:0007669"/>
    <property type="project" value="UniProtKB-KW"/>
</dbReference>
<dbReference type="AlphaFoldDB" id="A0AAE3FG68"/>
<dbReference type="PANTHER" id="PTHR30636:SF3">
    <property type="entry name" value="UPF0701 PROTEIN YICC"/>
    <property type="match status" value="1"/>
</dbReference>
<feature type="domain" description="Endoribonuclease YicC-like C-terminal" evidence="7">
    <location>
        <begin position="175"/>
        <end position="295"/>
    </location>
</feature>
<evidence type="ECO:0000256" key="4">
    <source>
        <dbReference type="ARBA" id="ARBA00022801"/>
    </source>
</evidence>
<dbReference type="InterPro" id="IPR005229">
    <property type="entry name" value="YicC/YloC-like"/>
</dbReference>
<dbReference type="InterPro" id="IPR013527">
    <property type="entry name" value="YicC-like_N"/>
</dbReference>